<dbReference type="GO" id="GO:0006886">
    <property type="term" value="P:intracellular protein transport"/>
    <property type="evidence" value="ECO:0007669"/>
    <property type="project" value="TreeGrafter"/>
</dbReference>
<dbReference type="GO" id="GO:0005737">
    <property type="term" value="C:cytoplasm"/>
    <property type="evidence" value="ECO:0007669"/>
    <property type="project" value="TreeGrafter"/>
</dbReference>
<feature type="compositionally biased region" description="Polar residues" evidence="1">
    <location>
        <begin position="255"/>
        <end position="268"/>
    </location>
</feature>
<proteinExistence type="predicted"/>
<evidence type="ECO:0000313" key="4">
    <source>
        <dbReference type="EnsemblMetazoa" id="G266.6:cds"/>
    </source>
</evidence>
<feature type="region of interest" description="Disordered" evidence="1">
    <location>
        <begin position="204"/>
        <end position="272"/>
    </location>
</feature>
<dbReference type="GO" id="GO:0007165">
    <property type="term" value="P:signal transduction"/>
    <property type="evidence" value="ECO:0007669"/>
    <property type="project" value="InterPro"/>
</dbReference>
<feature type="region of interest" description="Disordered" evidence="1">
    <location>
        <begin position="571"/>
        <end position="629"/>
    </location>
</feature>
<dbReference type="EnsemblMetazoa" id="G266.6">
    <property type="protein sequence ID" value="G266.6:cds"/>
    <property type="gene ID" value="G266"/>
</dbReference>
<evidence type="ECO:0000256" key="1">
    <source>
        <dbReference type="SAM" id="MobiDB-lite"/>
    </source>
</evidence>
<sequence length="629" mass="70135">MSTVQVLCPNGRRQNVKVTPNTKLLQVLEEVCKKQGFLPPEDFTLKHGRKPVDVTLSLRYSNLPNNVKLELVKSESSRAGTRCSDSLTAGRWPETAAHISPGYFTVGLYYSTGRMLTVHARETSAKSIPPPSPPTQTTCIYMREEIIGEIALQSMTLRKLGLTGGKAVIRLVHRPVDDSIMAEILDKIEREKTKLQKLDLMAQRQLSQQEGKSEDPVQSKEAQSVDKSSTAEDKTEGPKNSASRTSEAMEVDAKQSASVPSTSQQQQPMEVEDKIETEGHRAMATGQGQGQSNQQQEFAETIRQMNIPGVQVFSPGDFHELSAQEQEVARRLAAHYMPLMGLHPSPDQQKAAAGSKPKRGRPQEAPMFSEFKFPEETKGKEVYKNELSEVNREEYKPCDRQAVLFNAEETTRTAASNEDLPDEFFEINENDIKRMMVDLQKKVEADQPLLTRSMIQERLESKYAKYQQVVVRVQFPDKVVLQGLFRPKETVFALHKFVRGHLEDKSLKFYLYTAPPKQVLKDQTLTLIQAKLAPASVVYFGSETTKDHYLSEAVMKEIGPKSKAEDIVENCLSKDDTSTSTGTDSNPGPSKPKPSKPASNASGDPKKPGVPKWFTVGKHQSDSHMTSSI</sequence>
<dbReference type="SUPFAM" id="SSF54236">
    <property type="entry name" value="Ubiquitin-like"/>
    <property type="match status" value="2"/>
</dbReference>
<dbReference type="AlphaFoldDB" id="A0A8W8L5V5"/>
<protein>
    <recommendedName>
        <fullName evidence="6">Tether containing UBX domain for GLUT4</fullName>
    </recommendedName>
</protein>
<dbReference type="PROSITE" id="PS50898">
    <property type="entry name" value="RBD"/>
    <property type="match status" value="1"/>
</dbReference>
<dbReference type="InterPro" id="IPR001012">
    <property type="entry name" value="UBX_dom"/>
</dbReference>
<dbReference type="Pfam" id="PF00789">
    <property type="entry name" value="UBX"/>
    <property type="match status" value="1"/>
</dbReference>
<dbReference type="PROSITE" id="PS50033">
    <property type="entry name" value="UBX"/>
    <property type="match status" value="1"/>
</dbReference>
<dbReference type="Proteomes" id="UP000005408">
    <property type="component" value="Unassembled WGS sequence"/>
</dbReference>
<organism evidence="4 5">
    <name type="scientific">Magallana gigas</name>
    <name type="common">Pacific oyster</name>
    <name type="synonym">Crassostrea gigas</name>
    <dbReference type="NCBI Taxonomy" id="29159"/>
    <lineage>
        <taxon>Eukaryota</taxon>
        <taxon>Metazoa</taxon>
        <taxon>Spiralia</taxon>
        <taxon>Lophotrochozoa</taxon>
        <taxon>Mollusca</taxon>
        <taxon>Bivalvia</taxon>
        <taxon>Autobranchia</taxon>
        <taxon>Pteriomorphia</taxon>
        <taxon>Ostreida</taxon>
        <taxon>Ostreoidea</taxon>
        <taxon>Ostreidae</taxon>
        <taxon>Magallana</taxon>
    </lineage>
</organism>
<dbReference type="CDD" id="cd16105">
    <property type="entry name" value="Ubl_ASPSCR1_like"/>
    <property type="match status" value="1"/>
</dbReference>
<feature type="region of interest" description="Disordered" evidence="1">
    <location>
        <begin position="342"/>
        <end position="365"/>
    </location>
</feature>
<evidence type="ECO:0000259" key="2">
    <source>
        <dbReference type="PROSITE" id="PS50033"/>
    </source>
</evidence>
<evidence type="ECO:0000259" key="3">
    <source>
        <dbReference type="PROSITE" id="PS50898"/>
    </source>
</evidence>
<feature type="domain" description="UBX" evidence="2">
    <location>
        <begin position="464"/>
        <end position="540"/>
    </location>
</feature>
<name>A0A8W8L5V5_MAGGI</name>
<dbReference type="PANTHER" id="PTHR46467:SF1">
    <property type="entry name" value="TETHER CONTAINING UBX DOMAIN FOR GLUT4"/>
    <property type="match status" value="1"/>
</dbReference>
<accession>A0A8W8L5V5</accession>
<evidence type="ECO:0000313" key="5">
    <source>
        <dbReference type="Proteomes" id="UP000005408"/>
    </source>
</evidence>
<evidence type="ECO:0008006" key="6">
    <source>
        <dbReference type="Google" id="ProtNLM"/>
    </source>
</evidence>
<dbReference type="CDD" id="cd16118">
    <property type="entry name" value="UBX2_UBXN9"/>
    <property type="match status" value="1"/>
</dbReference>
<dbReference type="GO" id="GO:0012506">
    <property type="term" value="C:vesicle membrane"/>
    <property type="evidence" value="ECO:0007669"/>
    <property type="project" value="TreeGrafter"/>
</dbReference>
<feature type="domain" description="RBD" evidence="3">
    <location>
        <begin position="2"/>
        <end position="72"/>
    </location>
</feature>
<dbReference type="Gene3D" id="3.10.20.90">
    <property type="entry name" value="Phosphatidylinositol 3-kinase Catalytic Subunit, Chain A, domain 1"/>
    <property type="match status" value="2"/>
</dbReference>
<keyword evidence="5" id="KW-1185">Reference proteome</keyword>
<dbReference type="Pfam" id="PF11470">
    <property type="entry name" value="TUG-UBL1"/>
    <property type="match status" value="1"/>
</dbReference>
<feature type="compositionally biased region" description="Low complexity" evidence="1">
    <location>
        <begin position="578"/>
        <end position="588"/>
    </location>
</feature>
<dbReference type="InterPro" id="IPR021569">
    <property type="entry name" value="TUG-UBL1"/>
</dbReference>
<dbReference type="PANTHER" id="PTHR46467">
    <property type="entry name" value="TETHER CONTAINING UBX DOMAIN FOR GLUT4"/>
    <property type="match status" value="1"/>
</dbReference>
<dbReference type="GO" id="GO:0005634">
    <property type="term" value="C:nucleus"/>
    <property type="evidence" value="ECO:0007669"/>
    <property type="project" value="TreeGrafter"/>
</dbReference>
<dbReference type="GO" id="GO:0042593">
    <property type="term" value="P:glucose homeostasis"/>
    <property type="evidence" value="ECO:0007669"/>
    <property type="project" value="TreeGrafter"/>
</dbReference>
<reference evidence="4" key="1">
    <citation type="submission" date="2022-08" db="UniProtKB">
        <authorList>
            <consortium name="EnsemblMetazoa"/>
        </authorList>
    </citation>
    <scope>IDENTIFICATION</scope>
    <source>
        <strain evidence="4">05x7-T-G4-1.051#20</strain>
    </source>
</reference>
<dbReference type="InterPro" id="IPR029071">
    <property type="entry name" value="Ubiquitin-like_domsf"/>
</dbReference>
<dbReference type="InterPro" id="IPR003116">
    <property type="entry name" value="RBD_dom"/>
</dbReference>